<sequence>YHDYAILSEPDTAVRALRLAISRAVAHVVRNGMWLLGIEVPERM</sequence>
<organism evidence="1 2">
    <name type="scientific">Muribaculum caecicola</name>
    <dbReference type="NCBI Taxonomy" id="3038144"/>
    <lineage>
        <taxon>Bacteria</taxon>
        <taxon>Pseudomonadati</taxon>
        <taxon>Bacteroidota</taxon>
        <taxon>Bacteroidia</taxon>
        <taxon>Bacteroidales</taxon>
        <taxon>Muribaculaceae</taxon>
        <taxon>Muribaculum</taxon>
    </lineage>
</organism>
<keyword evidence="2" id="KW-1185">Reference proteome</keyword>
<evidence type="ECO:0000313" key="2">
    <source>
        <dbReference type="Proteomes" id="UP000305401"/>
    </source>
</evidence>
<comment type="caution">
    <text evidence="1">The sequence shown here is derived from an EMBL/GenBank/DDBJ whole genome shotgun (WGS) entry which is preliminary data.</text>
</comment>
<protein>
    <submittedName>
        <fullName evidence="1">Uncharacterized protein</fullName>
    </submittedName>
</protein>
<dbReference type="EMBL" id="SSTG01000203">
    <property type="protein sequence ID" value="THG42683.1"/>
    <property type="molecule type" value="Genomic_DNA"/>
</dbReference>
<name>A0AC61S2Q3_9BACT</name>
<proteinExistence type="predicted"/>
<accession>A0AC61S2Q3</accession>
<dbReference type="Proteomes" id="UP000305401">
    <property type="component" value="Unassembled WGS sequence"/>
</dbReference>
<reference evidence="1" key="1">
    <citation type="submission" date="2019-04" db="EMBL/GenBank/DDBJ databases">
        <title>Microbes associate with the intestines of laboratory mice.</title>
        <authorList>
            <person name="Navarre W."/>
            <person name="Wong E."/>
            <person name="Huang K.C."/>
            <person name="Tropini C."/>
            <person name="Ng K."/>
            <person name="Yu B."/>
        </authorList>
    </citation>
    <scope>NUCLEOTIDE SEQUENCE</scope>
    <source>
        <strain evidence="1">NM86_A22</strain>
    </source>
</reference>
<feature type="non-terminal residue" evidence="1">
    <location>
        <position position="1"/>
    </location>
</feature>
<gene>
    <name evidence="1" type="ORF">E5990_10595</name>
</gene>
<evidence type="ECO:0000313" key="1">
    <source>
        <dbReference type="EMBL" id="THG42683.1"/>
    </source>
</evidence>